<feature type="region of interest" description="Disordered" evidence="1">
    <location>
        <begin position="36"/>
        <end position="60"/>
    </location>
</feature>
<sequence length="148" mass="15970">MDRLRLSLASSRVYMRSDSLSRFVVIVRWNGATSADEKRGVAARDGGADESGGTEARGGERRRLAFAGTCRTAWGGGRGLGPGPPARCTASRPLEGRQFRRQQDRFLPETRQLNDTCESTARKARAPPGHGLACVGVRTRCGKHAALC</sequence>
<dbReference type="EMBL" id="JAINUF010000005">
    <property type="protein sequence ID" value="KAJ8358850.1"/>
    <property type="molecule type" value="Genomic_DNA"/>
</dbReference>
<comment type="caution">
    <text evidence="2">The sequence shown here is derived from an EMBL/GenBank/DDBJ whole genome shotgun (WGS) entry which is preliminary data.</text>
</comment>
<keyword evidence="3" id="KW-1185">Reference proteome</keyword>
<evidence type="ECO:0000313" key="3">
    <source>
        <dbReference type="Proteomes" id="UP001152622"/>
    </source>
</evidence>
<evidence type="ECO:0000256" key="1">
    <source>
        <dbReference type="SAM" id="MobiDB-lite"/>
    </source>
</evidence>
<dbReference type="Proteomes" id="UP001152622">
    <property type="component" value="Chromosome 5"/>
</dbReference>
<name>A0A9Q1FHP8_SYNKA</name>
<organism evidence="2 3">
    <name type="scientific">Synaphobranchus kaupii</name>
    <name type="common">Kaup's arrowtooth eel</name>
    <dbReference type="NCBI Taxonomy" id="118154"/>
    <lineage>
        <taxon>Eukaryota</taxon>
        <taxon>Metazoa</taxon>
        <taxon>Chordata</taxon>
        <taxon>Craniata</taxon>
        <taxon>Vertebrata</taxon>
        <taxon>Euteleostomi</taxon>
        <taxon>Actinopterygii</taxon>
        <taxon>Neopterygii</taxon>
        <taxon>Teleostei</taxon>
        <taxon>Anguilliformes</taxon>
        <taxon>Synaphobranchidae</taxon>
        <taxon>Synaphobranchus</taxon>
    </lineage>
</organism>
<proteinExistence type="predicted"/>
<accession>A0A9Q1FHP8</accession>
<reference evidence="2" key="1">
    <citation type="journal article" date="2023" name="Science">
        <title>Genome structures resolve the early diversification of teleost fishes.</title>
        <authorList>
            <person name="Parey E."/>
            <person name="Louis A."/>
            <person name="Montfort J."/>
            <person name="Bouchez O."/>
            <person name="Roques C."/>
            <person name="Iampietro C."/>
            <person name="Lluch J."/>
            <person name="Castinel A."/>
            <person name="Donnadieu C."/>
            <person name="Desvignes T."/>
            <person name="Floi Bucao C."/>
            <person name="Jouanno E."/>
            <person name="Wen M."/>
            <person name="Mejri S."/>
            <person name="Dirks R."/>
            <person name="Jansen H."/>
            <person name="Henkel C."/>
            <person name="Chen W.J."/>
            <person name="Zahm M."/>
            <person name="Cabau C."/>
            <person name="Klopp C."/>
            <person name="Thompson A.W."/>
            <person name="Robinson-Rechavi M."/>
            <person name="Braasch I."/>
            <person name="Lecointre G."/>
            <person name="Bobe J."/>
            <person name="Postlethwait J.H."/>
            <person name="Berthelot C."/>
            <person name="Roest Crollius H."/>
            <person name="Guiguen Y."/>
        </authorList>
    </citation>
    <scope>NUCLEOTIDE SEQUENCE</scope>
    <source>
        <strain evidence="2">WJC10195</strain>
    </source>
</reference>
<protein>
    <submittedName>
        <fullName evidence="2">Uncharacterized protein</fullName>
    </submittedName>
</protein>
<dbReference type="AlphaFoldDB" id="A0A9Q1FHP8"/>
<gene>
    <name evidence="2" type="ORF">SKAU_G00153750</name>
</gene>
<evidence type="ECO:0000313" key="2">
    <source>
        <dbReference type="EMBL" id="KAJ8358850.1"/>
    </source>
</evidence>